<gene>
    <name evidence="9" type="ORF">ALEPTO_LOCUS8012</name>
</gene>
<evidence type="ECO:0000256" key="5">
    <source>
        <dbReference type="PIRNR" id="PIRNR000915"/>
    </source>
</evidence>
<evidence type="ECO:0000256" key="8">
    <source>
        <dbReference type="PIRSR" id="PIRSR000915-3"/>
    </source>
</evidence>
<sequence>MTTTISIKLETDVARREFIDKFDAFLLDCDGVIWEEEIVLPGVHETLKYLRSKGKQLLFVTNNSTRSRDAYLAKFQRLGIEAYVDEIFGSAYASAYYLKNVLDFPSDKKVYVIGESGITDELAAEGIQYIGSAADNESLKSMDFSKIVPDPEVGAVLCGFDLYVNYLKFAKAFTYLHSNPNCLFLLTNNDTTYPANGSIFPGTGSLAAPLVTALNRKPHCVIGKPNKPMLDCIVKKFHLDVKRTCMIGDRLDTDIQFGINGGISSLLVLTGVSQEKEILANDASIVPDYYIKSLGDFATIIE</sequence>
<dbReference type="EMBL" id="CAJVPS010004025">
    <property type="protein sequence ID" value="CAG8598040.1"/>
    <property type="molecule type" value="Genomic_DNA"/>
</dbReference>
<dbReference type="PANTHER" id="PTHR19288">
    <property type="entry name" value="4-NITROPHENYLPHOSPHATASE-RELATED"/>
    <property type="match status" value="1"/>
</dbReference>
<keyword evidence="8" id="KW-0479">Metal-binding</keyword>
<evidence type="ECO:0000256" key="4">
    <source>
        <dbReference type="ARBA" id="ARBA00069197"/>
    </source>
</evidence>
<evidence type="ECO:0000256" key="3">
    <source>
        <dbReference type="ARBA" id="ARBA00066659"/>
    </source>
</evidence>
<dbReference type="GO" id="GO:0008967">
    <property type="term" value="F:phosphoglycolate phosphatase activity"/>
    <property type="evidence" value="ECO:0007669"/>
    <property type="project" value="TreeGrafter"/>
</dbReference>
<proteinExistence type="predicted"/>
<evidence type="ECO:0000256" key="7">
    <source>
        <dbReference type="PIRSR" id="PIRSR000915-2"/>
    </source>
</evidence>
<dbReference type="Gene3D" id="3.40.50.1000">
    <property type="entry name" value="HAD superfamily/HAD-like"/>
    <property type="match status" value="2"/>
</dbReference>
<dbReference type="GO" id="GO:0004035">
    <property type="term" value="F:alkaline phosphatase activity"/>
    <property type="evidence" value="ECO:0007669"/>
    <property type="project" value="TreeGrafter"/>
</dbReference>
<protein>
    <recommendedName>
        <fullName evidence="4 5">4-nitrophenylphosphatase</fullName>
        <shortName evidence="5">PNPPase</shortName>
        <ecNumber evidence="3 5">3.1.3.41</ecNumber>
    </recommendedName>
</protein>
<comment type="catalytic activity">
    <reaction evidence="2 5">
        <text>4-nitrophenyl phosphate + H2O = 4-nitrophenol + phosphate + H(+)</text>
        <dbReference type="Rhea" id="RHEA:21664"/>
        <dbReference type="ChEBI" id="CHEBI:15377"/>
        <dbReference type="ChEBI" id="CHEBI:15378"/>
        <dbReference type="ChEBI" id="CHEBI:43474"/>
        <dbReference type="ChEBI" id="CHEBI:57917"/>
        <dbReference type="ChEBI" id="CHEBI:61146"/>
        <dbReference type="EC" id="3.1.3.41"/>
    </reaction>
</comment>
<dbReference type="PIRSF" id="PIRSF000915">
    <property type="entry name" value="PGP-type_phosphatase"/>
    <property type="match status" value="1"/>
</dbReference>
<keyword evidence="8" id="KW-0460">Magnesium</keyword>
<dbReference type="NCBIfam" id="TIGR01452">
    <property type="entry name" value="PGP_euk"/>
    <property type="match status" value="1"/>
</dbReference>
<dbReference type="GO" id="GO:0046872">
    <property type="term" value="F:metal ion binding"/>
    <property type="evidence" value="ECO:0007669"/>
    <property type="project" value="UniProtKB-KW"/>
</dbReference>
<feature type="binding site" evidence="8">
    <location>
        <position position="28"/>
    </location>
    <ligand>
        <name>Mg(2+)</name>
        <dbReference type="ChEBI" id="CHEBI:18420"/>
    </ligand>
</feature>
<dbReference type="Pfam" id="PF13242">
    <property type="entry name" value="Hydrolase_like"/>
    <property type="match status" value="1"/>
</dbReference>
<feature type="binding site" evidence="8">
    <location>
        <position position="249"/>
    </location>
    <ligand>
        <name>Mg(2+)</name>
        <dbReference type="ChEBI" id="CHEBI:18420"/>
    </ligand>
</feature>
<dbReference type="InterPro" id="IPR036412">
    <property type="entry name" value="HAD-like_sf"/>
</dbReference>
<dbReference type="SUPFAM" id="SSF56784">
    <property type="entry name" value="HAD-like"/>
    <property type="match status" value="1"/>
</dbReference>
<feature type="active site" description="Nucleophile" evidence="6">
    <location>
        <position position="28"/>
    </location>
</feature>
<dbReference type="PANTHER" id="PTHR19288:SF46">
    <property type="entry name" value="HALOACID DEHALOGENASE-LIKE HYDROLASE DOMAIN-CONTAINING PROTEIN 2"/>
    <property type="match status" value="1"/>
</dbReference>
<dbReference type="FunFam" id="3.40.50.1000:FF:000039">
    <property type="entry name" value="Phosphoglycolate phosphatase"/>
    <property type="match status" value="1"/>
</dbReference>
<dbReference type="InterPro" id="IPR006357">
    <property type="entry name" value="HAD-SF_hydro_IIA"/>
</dbReference>
<accession>A0A9N9GBB0</accession>
<dbReference type="NCBIfam" id="TIGR01460">
    <property type="entry name" value="HAD-SF-IIA"/>
    <property type="match status" value="1"/>
</dbReference>
<evidence type="ECO:0000256" key="6">
    <source>
        <dbReference type="PIRSR" id="PIRSR000915-1"/>
    </source>
</evidence>
<comment type="cofactor">
    <cofactor evidence="8">
        <name>Mg(2+)</name>
        <dbReference type="ChEBI" id="CHEBI:18420"/>
    </cofactor>
    <text evidence="8">Divalent metal ions. Mg(2+) is the most effective.</text>
</comment>
<keyword evidence="10" id="KW-1185">Reference proteome</keyword>
<name>A0A9N9GBB0_9GLOM</name>
<reference evidence="9" key="1">
    <citation type="submission" date="2021-06" db="EMBL/GenBank/DDBJ databases">
        <authorList>
            <person name="Kallberg Y."/>
            <person name="Tangrot J."/>
            <person name="Rosling A."/>
        </authorList>
    </citation>
    <scope>NUCLEOTIDE SEQUENCE</scope>
    <source>
        <strain evidence="9">FL130A</strain>
    </source>
</reference>
<dbReference type="InterPro" id="IPR023214">
    <property type="entry name" value="HAD_sf"/>
</dbReference>
<dbReference type="Pfam" id="PF13344">
    <property type="entry name" value="Hydrolase_6"/>
    <property type="match status" value="1"/>
</dbReference>
<comment type="caution">
    <text evidence="9">The sequence shown here is derived from an EMBL/GenBank/DDBJ whole genome shotgun (WGS) entry which is preliminary data.</text>
</comment>
<dbReference type="EC" id="3.1.3.41" evidence="3 5"/>
<feature type="binding site" evidence="7">
    <location>
        <position position="224"/>
    </location>
    <ligand>
        <name>substrate</name>
    </ligand>
</feature>
<evidence type="ECO:0000313" key="10">
    <source>
        <dbReference type="Proteomes" id="UP000789508"/>
    </source>
</evidence>
<dbReference type="OrthoDB" id="413953at2759"/>
<evidence type="ECO:0000256" key="1">
    <source>
        <dbReference type="ARBA" id="ARBA00022801"/>
    </source>
</evidence>
<evidence type="ECO:0000256" key="2">
    <source>
        <dbReference type="ARBA" id="ARBA00050247"/>
    </source>
</evidence>
<keyword evidence="1 5" id="KW-0378">Hydrolase</keyword>
<dbReference type="Proteomes" id="UP000789508">
    <property type="component" value="Unassembled WGS sequence"/>
</dbReference>
<feature type="active site" description="Proton donor" evidence="6">
    <location>
        <position position="30"/>
    </location>
</feature>
<dbReference type="AlphaFoldDB" id="A0A9N9GBB0"/>
<dbReference type="GO" id="GO:0005737">
    <property type="term" value="C:cytoplasm"/>
    <property type="evidence" value="ECO:0007669"/>
    <property type="project" value="TreeGrafter"/>
</dbReference>
<feature type="binding site" evidence="8">
    <location>
        <position position="30"/>
    </location>
    <ligand>
        <name>Mg(2+)</name>
        <dbReference type="ChEBI" id="CHEBI:18420"/>
    </ligand>
</feature>
<evidence type="ECO:0000313" key="9">
    <source>
        <dbReference type="EMBL" id="CAG8598040.1"/>
    </source>
</evidence>
<organism evidence="9 10">
    <name type="scientific">Ambispora leptoticha</name>
    <dbReference type="NCBI Taxonomy" id="144679"/>
    <lineage>
        <taxon>Eukaryota</taxon>
        <taxon>Fungi</taxon>
        <taxon>Fungi incertae sedis</taxon>
        <taxon>Mucoromycota</taxon>
        <taxon>Glomeromycotina</taxon>
        <taxon>Glomeromycetes</taxon>
        <taxon>Archaeosporales</taxon>
        <taxon>Ambisporaceae</taxon>
        <taxon>Ambispora</taxon>
    </lineage>
</organism>
<dbReference type="InterPro" id="IPR006349">
    <property type="entry name" value="PGP_euk"/>
</dbReference>